<dbReference type="AlphaFoldDB" id="A0A1M6KPP9"/>
<evidence type="ECO:0000256" key="1">
    <source>
        <dbReference type="SAM" id="Phobius"/>
    </source>
</evidence>
<feature type="transmembrane region" description="Helical" evidence="1">
    <location>
        <begin position="150"/>
        <end position="170"/>
    </location>
</feature>
<dbReference type="STRING" id="1122189.SAMN02745165_02750"/>
<dbReference type="Pfam" id="PF04143">
    <property type="entry name" value="Sulf_transp"/>
    <property type="match status" value="1"/>
</dbReference>
<keyword evidence="1" id="KW-0472">Membrane</keyword>
<dbReference type="InterPro" id="IPR007272">
    <property type="entry name" value="Sulf_transp_TsuA/YedE"/>
</dbReference>
<dbReference type="Proteomes" id="UP000184171">
    <property type="component" value="Unassembled WGS sequence"/>
</dbReference>
<feature type="transmembrane region" description="Helical" evidence="1">
    <location>
        <begin position="110"/>
        <end position="129"/>
    </location>
</feature>
<sequence>MKMLAYGMITGIAFGFLLQKGRVLRYDKQLGALLLKDMTIIKFMLSSVLVGMVGVYLLVDFELAKLSIKATVLGGNIVGGLIFGIGWGLLGYCPGTSAGALAEGRWDALWGILGMLAGAAVFAETFSFMKKTVLTWGDFGKITLPAILGINHWIIIVLAIIGGLALLRFFERKGL</sequence>
<organism evidence="2 3">
    <name type="scientific">Malonomonas rubra DSM 5091</name>
    <dbReference type="NCBI Taxonomy" id="1122189"/>
    <lineage>
        <taxon>Bacteria</taxon>
        <taxon>Pseudomonadati</taxon>
        <taxon>Thermodesulfobacteriota</taxon>
        <taxon>Desulfuromonadia</taxon>
        <taxon>Desulfuromonadales</taxon>
        <taxon>Geopsychrobacteraceae</taxon>
        <taxon>Malonomonas</taxon>
    </lineage>
</organism>
<feature type="transmembrane region" description="Helical" evidence="1">
    <location>
        <begin position="71"/>
        <end position="90"/>
    </location>
</feature>
<keyword evidence="3" id="KW-1185">Reference proteome</keyword>
<evidence type="ECO:0000313" key="3">
    <source>
        <dbReference type="Proteomes" id="UP000184171"/>
    </source>
</evidence>
<name>A0A1M6KPP9_MALRU</name>
<evidence type="ECO:0000313" key="2">
    <source>
        <dbReference type="EMBL" id="SHJ60875.1"/>
    </source>
</evidence>
<dbReference type="OrthoDB" id="9790409at2"/>
<feature type="transmembrane region" description="Helical" evidence="1">
    <location>
        <begin position="41"/>
        <end position="59"/>
    </location>
</feature>
<dbReference type="EMBL" id="FQZT01000011">
    <property type="protein sequence ID" value="SHJ60875.1"/>
    <property type="molecule type" value="Genomic_DNA"/>
</dbReference>
<reference evidence="2 3" key="1">
    <citation type="submission" date="2016-11" db="EMBL/GenBank/DDBJ databases">
        <authorList>
            <person name="Jaros S."/>
            <person name="Januszkiewicz K."/>
            <person name="Wedrychowicz H."/>
        </authorList>
    </citation>
    <scope>NUCLEOTIDE SEQUENCE [LARGE SCALE GENOMIC DNA]</scope>
    <source>
        <strain evidence="2 3">DSM 5091</strain>
    </source>
</reference>
<protein>
    <submittedName>
        <fullName evidence="2">Uncharacterized protein</fullName>
    </submittedName>
</protein>
<gene>
    <name evidence="2" type="ORF">SAMN02745165_02750</name>
</gene>
<keyword evidence="1" id="KW-0812">Transmembrane</keyword>
<dbReference type="RefSeq" id="WP_072909319.1">
    <property type="nucleotide sequence ID" value="NZ_FQZT01000011.1"/>
</dbReference>
<accession>A0A1M6KPP9</accession>
<proteinExistence type="predicted"/>
<keyword evidence="1" id="KW-1133">Transmembrane helix</keyword>